<keyword evidence="2" id="KW-1185">Reference proteome</keyword>
<dbReference type="AlphaFoldDB" id="A0A225UIQ2"/>
<name>A0A225UIQ2_9STRA</name>
<accession>A0A225UIQ2</accession>
<reference evidence="2" key="1">
    <citation type="submission" date="2017-03" db="EMBL/GenBank/DDBJ databases">
        <title>Phytopthora megakarya and P. palmivora, two closely related causual agents of cacao black pod achieved similar genome size and gene model numbers by different mechanisms.</title>
        <authorList>
            <person name="Ali S."/>
            <person name="Shao J."/>
            <person name="Larry D.J."/>
            <person name="Kronmiller B."/>
            <person name="Shen D."/>
            <person name="Strem M.D."/>
            <person name="Melnick R.L."/>
            <person name="Guiltinan M.J."/>
            <person name="Tyler B.M."/>
            <person name="Meinhardt L.W."/>
            <person name="Bailey B.A."/>
        </authorList>
    </citation>
    <scope>NUCLEOTIDE SEQUENCE [LARGE SCALE GENOMIC DNA]</scope>
    <source>
        <strain evidence="2">zdho120</strain>
    </source>
</reference>
<dbReference type="STRING" id="4795.A0A225UIQ2"/>
<comment type="caution">
    <text evidence="1">The sequence shown here is derived from an EMBL/GenBank/DDBJ whole genome shotgun (WGS) entry which is preliminary data.</text>
</comment>
<organism evidence="1 2">
    <name type="scientific">Phytophthora megakarya</name>
    <dbReference type="NCBI Taxonomy" id="4795"/>
    <lineage>
        <taxon>Eukaryota</taxon>
        <taxon>Sar</taxon>
        <taxon>Stramenopiles</taxon>
        <taxon>Oomycota</taxon>
        <taxon>Peronosporomycetes</taxon>
        <taxon>Peronosporales</taxon>
        <taxon>Peronosporaceae</taxon>
        <taxon>Phytophthora</taxon>
    </lineage>
</organism>
<sequence>MEHMFDKAVQLLILHGEGLTNDTATKPDWTMMEMKAMDILRSAYRSQWTLAPSLQVVLANASNLMMWNDADVYPHFTTRNEFYIDHEKPTLRMQVI</sequence>
<evidence type="ECO:0000313" key="1">
    <source>
        <dbReference type="EMBL" id="OWY92895.1"/>
    </source>
</evidence>
<evidence type="ECO:0000313" key="2">
    <source>
        <dbReference type="Proteomes" id="UP000198211"/>
    </source>
</evidence>
<proteinExistence type="predicted"/>
<protein>
    <submittedName>
        <fullName evidence="1">Uncharacterized protein</fullName>
    </submittedName>
</protein>
<feature type="non-terminal residue" evidence="1">
    <location>
        <position position="96"/>
    </location>
</feature>
<dbReference type="Proteomes" id="UP000198211">
    <property type="component" value="Unassembled WGS sequence"/>
</dbReference>
<dbReference type="EMBL" id="NBNE01017102">
    <property type="protein sequence ID" value="OWY92895.1"/>
    <property type="molecule type" value="Genomic_DNA"/>
</dbReference>
<gene>
    <name evidence="1" type="ORF">PHMEG_00037901</name>
</gene>
<dbReference type="OrthoDB" id="2419400at2759"/>